<dbReference type="Proteomes" id="UP000322873">
    <property type="component" value="Unassembled WGS sequence"/>
</dbReference>
<name>A0A5M9JN81_MONFR</name>
<reference evidence="1 2" key="1">
    <citation type="submission" date="2019-06" db="EMBL/GenBank/DDBJ databases">
        <title>Genome Sequence of the Brown Rot Fungal Pathogen Monilinia fructicola.</title>
        <authorList>
            <person name="De Miccolis Angelini R.M."/>
            <person name="Landi L."/>
            <person name="Abate D."/>
            <person name="Pollastro S."/>
            <person name="Romanazzi G."/>
            <person name="Faretra F."/>
        </authorList>
    </citation>
    <scope>NUCLEOTIDE SEQUENCE [LARGE SCALE GENOMIC DNA]</scope>
    <source>
        <strain evidence="1 2">Mfrc123</strain>
    </source>
</reference>
<dbReference type="AlphaFoldDB" id="A0A5M9JN81"/>
<evidence type="ECO:0000313" key="1">
    <source>
        <dbReference type="EMBL" id="KAA8570177.1"/>
    </source>
</evidence>
<comment type="caution">
    <text evidence="1">The sequence shown here is derived from an EMBL/GenBank/DDBJ whole genome shotgun (WGS) entry which is preliminary data.</text>
</comment>
<proteinExistence type="predicted"/>
<protein>
    <submittedName>
        <fullName evidence="1">Uncharacterized protein</fullName>
    </submittedName>
</protein>
<accession>A0A5M9JN81</accession>
<sequence length="100" mass="11214">MAKTRHIRSFPFSSPSFLIDLLLGHKLAVEELESSFITSDISTSNPKGFRTPTGCLSSPKKHSLSPLETTWHRSVLSITLQATDSLRFTYPPASYILQYQ</sequence>
<gene>
    <name evidence="1" type="ORF">EYC84_002501</name>
</gene>
<organism evidence="1 2">
    <name type="scientific">Monilinia fructicola</name>
    <name type="common">Brown rot fungus</name>
    <name type="synonym">Ciboria fructicola</name>
    <dbReference type="NCBI Taxonomy" id="38448"/>
    <lineage>
        <taxon>Eukaryota</taxon>
        <taxon>Fungi</taxon>
        <taxon>Dikarya</taxon>
        <taxon>Ascomycota</taxon>
        <taxon>Pezizomycotina</taxon>
        <taxon>Leotiomycetes</taxon>
        <taxon>Helotiales</taxon>
        <taxon>Sclerotiniaceae</taxon>
        <taxon>Monilinia</taxon>
    </lineage>
</organism>
<keyword evidence="2" id="KW-1185">Reference proteome</keyword>
<dbReference type="EMBL" id="VICG01000007">
    <property type="protein sequence ID" value="KAA8570177.1"/>
    <property type="molecule type" value="Genomic_DNA"/>
</dbReference>
<evidence type="ECO:0000313" key="2">
    <source>
        <dbReference type="Proteomes" id="UP000322873"/>
    </source>
</evidence>